<protein>
    <submittedName>
        <fullName evidence="2">Uncharacterized protein</fullName>
    </submittedName>
</protein>
<comment type="caution">
    <text evidence="2">The sequence shown here is derived from an EMBL/GenBank/DDBJ whole genome shotgun (WGS) entry which is preliminary data.</text>
</comment>
<feature type="transmembrane region" description="Helical" evidence="1">
    <location>
        <begin position="67"/>
        <end position="84"/>
    </location>
</feature>
<name>J9DKM3_EDHAE</name>
<proteinExistence type="predicted"/>
<organism evidence="2 3">
    <name type="scientific">Edhazardia aedis (strain USNM 41457)</name>
    <name type="common">Microsporidian parasite</name>
    <dbReference type="NCBI Taxonomy" id="1003232"/>
    <lineage>
        <taxon>Eukaryota</taxon>
        <taxon>Fungi</taxon>
        <taxon>Fungi incertae sedis</taxon>
        <taxon>Microsporidia</taxon>
        <taxon>Edhazardia</taxon>
    </lineage>
</organism>
<reference evidence="2 3" key="1">
    <citation type="submission" date="2011-08" db="EMBL/GenBank/DDBJ databases">
        <authorList>
            <person name="Liu Z.J."/>
            <person name="Shi F.L."/>
            <person name="Lu J.Q."/>
            <person name="Li M."/>
            <person name="Wang Z.L."/>
        </authorList>
    </citation>
    <scope>NUCLEOTIDE SEQUENCE [LARGE SCALE GENOMIC DNA]</scope>
    <source>
        <strain evidence="2 3">USNM 41457</strain>
    </source>
</reference>
<dbReference type="VEuPathDB" id="MicrosporidiaDB:EDEG_00240"/>
<feature type="transmembrane region" description="Helical" evidence="1">
    <location>
        <begin position="27"/>
        <end position="47"/>
    </location>
</feature>
<dbReference type="OrthoDB" id="2191630at2759"/>
<evidence type="ECO:0000313" key="2">
    <source>
        <dbReference type="EMBL" id="EJW03135.1"/>
    </source>
</evidence>
<dbReference type="HOGENOM" id="CLU_1885743_0_0_1"/>
<evidence type="ECO:0000313" key="3">
    <source>
        <dbReference type="Proteomes" id="UP000003163"/>
    </source>
</evidence>
<dbReference type="Proteomes" id="UP000003163">
    <property type="component" value="Unassembled WGS sequence"/>
</dbReference>
<accession>J9DKM3</accession>
<dbReference type="AlphaFoldDB" id="J9DKM3"/>
<evidence type="ECO:0000256" key="1">
    <source>
        <dbReference type="SAM" id="Phobius"/>
    </source>
</evidence>
<feature type="transmembrane region" description="Helical" evidence="1">
    <location>
        <begin position="91"/>
        <end position="109"/>
    </location>
</feature>
<keyword evidence="1" id="KW-0472">Membrane</keyword>
<dbReference type="EMBL" id="AFBI03000002">
    <property type="protein sequence ID" value="EJW03135.1"/>
    <property type="molecule type" value="Genomic_DNA"/>
</dbReference>
<keyword evidence="1" id="KW-1133">Transmembrane helix</keyword>
<gene>
    <name evidence="2" type="ORF">EDEG_00240</name>
</gene>
<dbReference type="InParanoid" id="J9DKM3"/>
<reference evidence="3" key="2">
    <citation type="submission" date="2015-07" db="EMBL/GenBank/DDBJ databases">
        <title>Contrasting host-pathogen interactions and genome evolution in two generalist and specialist microsporidian pathogens of mosquitoes.</title>
        <authorList>
            <consortium name="The Broad Institute Genomics Platform"/>
            <consortium name="The Broad Institute Genome Sequencing Center for Infectious Disease"/>
            <person name="Cuomo C.A."/>
            <person name="Sanscrainte N.D."/>
            <person name="Goldberg J.M."/>
            <person name="Heiman D."/>
            <person name="Young S."/>
            <person name="Zeng Q."/>
            <person name="Becnel J.J."/>
            <person name="Birren B.W."/>
        </authorList>
    </citation>
    <scope>NUCLEOTIDE SEQUENCE [LARGE SCALE GENOMIC DNA]</scope>
    <source>
        <strain evidence="3">USNM 41457</strain>
    </source>
</reference>
<keyword evidence="1" id="KW-0812">Transmembrane</keyword>
<dbReference type="OMA" id="YVTERYF"/>
<keyword evidence="3" id="KW-1185">Reference proteome</keyword>
<feature type="transmembrane region" description="Helical" evidence="1">
    <location>
        <begin position="121"/>
        <end position="143"/>
    </location>
</feature>
<sequence>MLLLNYILSYSLICLMEERKNGLLPKWIYLATIIKLGTMIASLYKYFKIFKQRQHTNLYLEIADTFNYFYVIHFIFLFLRLISIRNICKRCYFIFIVSTFCLDIFIYVTERYFFVVSLLETVLEIIFSVVSLAWMVFLYPYYLHNEKEMKNTMNSKEKKVK</sequence>